<dbReference type="PANTHER" id="PTHR45816">
    <property type="entry name" value="MIR DOMAIN-CONTAINING PROTEIN"/>
    <property type="match status" value="1"/>
</dbReference>
<dbReference type="SUPFAM" id="SSF100909">
    <property type="entry name" value="IP3 receptor type 1 binding core, domain 2"/>
    <property type="match status" value="1"/>
</dbReference>
<dbReference type="Proteomes" id="UP000228934">
    <property type="component" value="Unassembled WGS sequence"/>
</dbReference>
<evidence type="ECO:0000313" key="3">
    <source>
        <dbReference type="EMBL" id="PIO39482.1"/>
    </source>
</evidence>
<dbReference type="GO" id="GO:0005262">
    <property type="term" value="F:calcium channel activity"/>
    <property type="evidence" value="ECO:0007669"/>
    <property type="project" value="InterPro"/>
</dbReference>
<proteinExistence type="predicted"/>
<gene>
    <name evidence="3" type="ORF">AB205_0049610</name>
</gene>
<name>A0A2G9SHC2_AQUCT</name>
<evidence type="ECO:0000256" key="1">
    <source>
        <dbReference type="ARBA" id="ARBA00023170"/>
    </source>
</evidence>
<dbReference type="GO" id="GO:0016020">
    <property type="term" value="C:membrane"/>
    <property type="evidence" value="ECO:0007669"/>
    <property type="project" value="InterPro"/>
</dbReference>
<dbReference type="InterPro" id="IPR015925">
    <property type="entry name" value="Ryanodine_IP3_receptor"/>
</dbReference>
<dbReference type="InterPro" id="IPR035910">
    <property type="entry name" value="RyR/IP3R_RIH_dom_sf"/>
</dbReference>
<dbReference type="InterPro" id="IPR000699">
    <property type="entry name" value="RIH_dom"/>
</dbReference>
<keyword evidence="1" id="KW-0675">Receptor</keyword>
<evidence type="ECO:0000313" key="4">
    <source>
        <dbReference type="Proteomes" id="UP000228934"/>
    </source>
</evidence>
<dbReference type="SUPFAM" id="SSF48371">
    <property type="entry name" value="ARM repeat"/>
    <property type="match status" value="1"/>
</dbReference>
<feature type="non-terminal residue" evidence="3">
    <location>
        <position position="446"/>
    </location>
</feature>
<accession>A0A2G9SHC2</accession>
<feature type="domain" description="RIH" evidence="2">
    <location>
        <begin position="123"/>
        <end position="271"/>
    </location>
</feature>
<protein>
    <recommendedName>
        <fullName evidence="2">RIH domain-containing protein</fullName>
    </recommendedName>
</protein>
<sequence>MITTSLPLLAIRLDNVHRLYYTVQLLVSNQDVDNYKQIKADLDQLRLTVEKSELWVEKSNSYENEELGDGQAKDGKEQINEDTIILGPVEDGTKKPQIDSNKANNYKIVKEILIRLSKLCSQSKKGRSQQQRLLKNMGAHSVVLDLLQIPYEKTDDKMNEIMTLAHNFLQNFCRGNPQNQVLLHKNLNLFLTPGLLEAETMRNIFMNNYHLCNEISDRVVQHFVRCIETHGRHVEYLRFLQTIVKADGKYVKKSQDVVMTELINGGEDVLIFYNDRASFPILLQMMCSERDRADESGPLHYHINLVELLAACTEGKNVYTEIKCNSLLPLDDIVRVVSHDDCIPEVKIAYVNFVNHCYVDTEVEMKEIYTSNHIWKLFENFLVDMARVCNTTTDRKHADTALEKYVTEPVMNIASGFFNSPFSDNSTSLQDREEAVGAIDSCQSNP</sequence>
<dbReference type="PANTHER" id="PTHR45816:SF3">
    <property type="entry name" value="INOSITOL 1,4,5-TRISPHOSPHATE RECEPTOR"/>
    <property type="match status" value="1"/>
</dbReference>
<reference evidence="4" key="1">
    <citation type="journal article" date="2017" name="Nat. Commun.">
        <title>The North American bullfrog draft genome provides insight into hormonal regulation of long noncoding RNA.</title>
        <authorList>
            <person name="Hammond S.A."/>
            <person name="Warren R.L."/>
            <person name="Vandervalk B.P."/>
            <person name="Kucuk E."/>
            <person name="Khan H."/>
            <person name="Gibb E.A."/>
            <person name="Pandoh P."/>
            <person name="Kirk H."/>
            <person name="Zhao Y."/>
            <person name="Jones M."/>
            <person name="Mungall A.J."/>
            <person name="Coope R."/>
            <person name="Pleasance S."/>
            <person name="Moore R.A."/>
            <person name="Holt R.A."/>
            <person name="Round J.M."/>
            <person name="Ohora S."/>
            <person name="Walle B.V."/>
            <person name="Veldhoen N."/>
            <person name="Helbing C.C."/>
            <person name="Birol I."/>
        </authorList>
    </citation>
    <scope>NUCLEOTIDE SEQUENCE [LARGE SCALE GENOMIC DNA]</scope>
</reference>
<dbReference type="AlphaFoldDB" id="A0A2G9SHC2"/>
<dbReference type="OrthoDB" id="76898at2759"/>
<evidence type="ECO:0000259" key="2">
    <source>
        <dbReference type="Pfam" id="PF01365"/>
    </source>
</evidence>
<keyword evidence="4" id="KW-1185">Reference proteome</keyword>
<dbReference type="InterPro" id="IPR016024">
    <property type="entry name" value="ARM-type_fold"/>
</dbReference>
<dbReference type="EMBL" id="KV924297">
    <property type="protein sequence ID" value="PIO39482.1"/>
    <property type="molecule type" value="Genomic_DNA"/>
</dbReference>
<dbReference type="Pfam" id="PF01365">
    <property type="entry name" value="RYDR_ITPR"/>
    <property type="match status" value="1"/>
</dbReference>
<organism evidence="3 4">
    <name type="scientific">Aquarana catesbeiana</name>
    <name type="common">American bullfrog</name>
    <name type="synonym">Rana catesbeiana</name>
    <dbReference type="NCBI Taxonomy" id="8400"/>
    <lineage>
        <taxon>Eukaryota</taxon>
        <taxon>Metazoa</taxon>
        <taxon>Chordata</taxon>
        <taxon>Craniata</taxon>
        <taxon>Vertebrata</taxon>
        <taxon>Euteleostomi</taxon>
        <taxon>Amphibia</taxon>
        <taxon>Batrachia</taxon>
        <taxon>Anura</taxon>
        <taxon>Neobatrachia</taxon>
        <taxon>Ranoidea</taxon>
        <taxon>Ranidae</taxon>
        <taxon>Aquarana</taxon>
    </lineage>
</organism>